<dbReference type="EMBL" id="DXBX01000039">
    <property type="protein sequence ID" value="HIZ32991.1"/>
    <property type="molecule type" value="Genomic_DNA"/>
</dbReference>
<evidence type="ECO:0000313" key="3">
    <source>
        <dbReference type="EMBL" id="HIZ32991.1"/>
    </source>
</evidence>
<dbReference type="Pfam" id="PF13568">
    <property type="entry name" value="OMP_b-brl_2"/>
    <property type="match status" value="1"/>
</dbReference>
<reference evidence="3" key="1">
    <citation type="journal article" date="2021" name="PeerJ">
        <title>Extensive microbial diversity within the chicken gut microbiome revealed by metagenomics and culture.</title>
        <authorList>
            <person name="Gilroy R."/>
            <person name="Ravi A."/>
            <person name="Getino M."/>
            <person name="Pursley I."/>
            <person name="Horton D.L."/>
            <person name="Alikhan N.F."/>
            <person name="Baker D."/>
            <person name="Gharbi K."/>
            <person name="Hall N."/>
            <person name="Watson M."/>
            <person name="Adriaenssens E.M."/>
            <person name="Foster-Nyarko E."/>
            <person name="Jarju S."/>
            <person name="Secka A."/>
            <person name="Antonio M."/>
            <person name="Oren A."/>
            <person name="Chaudhuri R.R."/>
            <person name="La Ragione R."/>
            <person name="Hildebrand F."/>
            <person name="Pallen M.J."/>
        </authorList>
    </citation>
    <scope>NUCLEOTIDE SEQUENCE</scope>
    <source>
        <strain evidence="3">ChiHjej9B8-1298</strain>
    </source>
</reference>
<dbReference type="InterPro" id="IPR025665">
    <property type="entry name" value="Beta-barrel_OMP_2"/>
</dbReference>
<protein>
    <submittedName>
        <fullName evidence="3">PorT family protein</fullName>
    </submittedName>
</protein>
<evidence type="ECO:0000313" key="4">
    <source>
        <dbReference type="Proteomes" id="UP000824028"/>
    </source>
</evidence>
<evidence type="ECO:0000256" key="1">
    <source>
        <dbReference type="SAM" id="SignalP"/>
    </source>
</evidence>
<proteinExistence type="predicted"/>
<gene>
    <name evidence="3" type="ORF">H9814_05500</name>
</gene>
<dbReference type="AlphaFoldDB" id="A0A9D2J1D0"/>
<name>A0A9D2J1D0_9BACE</name>
<keyword evidence="1" id="KW-0732">Signal</keyword>
<comment type="caution">
    <text evidence="3">The sequence shown here is derived from an EMBL/GenBank/DDBJ whole genome shotgun (WGS) entry which is preliminary data.</text>
</comment>
<reference evidence="3" key="2">
    <citation type="submission" date="2021-04" db="EMBL/GenBank/DDBJ databases">
        <authorList>
            <person name="Gilroy R."/>
        </authorList>
    </citation>
    <scope>NUCLEOTIDE SEQUENCE</scope>
    <source>
        <strain evidence="3">ChiHjej9B8-1298</strain>
    </source>
</reference>
<organism evidence="3 4">
    <name type="scientific">Candidatus Bacteroides merdigallinarum</name>
    <dbReference type="NCBI Taxonomy" id="2838473"/>
    <lineage>
        <taxon>Bacteria</taxon>
        <taxon>Pseudomonadati</taxon>
        <taxon>Bacteroidota</taxon>
        <taxon>Bacteroidia</taxon>
        <taxon>Bacteroidales</taxon>
        <taxon>Bacteroidaceae</taxon>
        <taxon>Bacteroides</taxon>
    </lineage>
</organism>
<accession>A0A9D2J1D0</accession>
<sequence length="236" mass="26456">MRLRILLLCLSLLGAFSSKLCAEENKQSSGVTPISANFGAKAGFTAALSLINDFSIGGMPVEQVQNNYKLGYFASVFMRINFGRHFVQPEVSYNVNNCDISFIKPLPEGVPIENGINERASITSQIHSFDIPVLYGYNFVKQGPYSMAVFGGPKIRLLWRKQSDITFQNFDQENLTEELQPMSLSFTLGVAVTISPIFFDFRYDLGLLNLSKQISGNEVNYRRRDNVLSFSLGIFF</sequence>
<evidence type="ECO:0000259" key="2">
    <source>
        <dbReference type="Pfam" id="PF13568"/>
    </source>
</evidence>
<feature type="chain" id="PRO_5038745649" evidence="1">
    <location>
        <begin position="23"/>
        <end position="236"/>
    </location>
</feature>
<feature type="domain" description="Outer membrane protein beta-barrel" evidence="2">
    <location>
        <begin position="34"/>
        <end position="210"/>
    </location>
</feature>
<dbReference type="Proteomes" id="UP000824028">
    <property type="component" value="Unassembled WGS sequence"/>
</dbReference>
<feature type="signal peptide" evidence="1">
    <location>
        <begin position="1"/>
        <end position="22"/>
    </location>
</feature>